<dbReference type="PANTHER" id="PTHR32343">
    <property type="entry name" value="SERINE/ARGININE-RICH SPLICING FACTOR"/>
    <property type="match status" value="1"/>
</dbReference>
<organism evidence="3 4">
    <name type="scientific">Trapa natans</name>
    <name type="common">Water chestnut</name>
    <dbReference type="NCBI Taxonomy" id="22666"/>
    <lineage>
        <taxon>Eukaryota</taxon>
        <taxon>Viridiplantae</taxon>
        <taxon>Streptophyta</taxon>
        <taxon>Embryophyta</taxon>
        <taxon>Tracheophyta</taxon>
        <taxon>Spermatophyta</taxon>
        <taxon>Magnoliopsida</taxon>
        <taxon>eudicotyledons</taxon>
        <taxon>Gunneridae</taxon>
        <taxon>Pentapetalae</taxon>
        <taxon>rosids</taxon>
        <taxon>malvids</taxon>
        <taxon>Myrtales</taxon>
        <taxon>Lythraceae</taxon>
        <taxon>Trapa</taxon>
    </lineage>
</organism>
<comment type="caution">
    <text evidence="3">The sequence shown here is derived from an EMBL/GenBank/DDBJ whole genome shotgun (WGS) entry which is preliminary data.</text>
</comment>
<dbReference type="EMBL" id="JAXQNO010000024">
    <property type="protein sequence ID" value="KAK4763407.1"/>
    <property type="molecule type" value="Genomic_DNA"/>
</dbReference>
<dbReference type="GO" id="GO:0003723">
    <property type="term" value="F:RNA binding"/>
    <property type="evidence" value="ECO:0007669"/>
    <property type="project" value="UniProtKB-UniRule"/>
</dbReference>
<dbReference type="Proteomes" id="UP001346149">
    <property type="component" value="Unassembled WGS sequence"/>
</dbReference>
<dbReference type="InterPro" id="IPR000504">
    <property type="entry name" value="RRM_dom"/>
</dbReference>
<keyword evidence="1" id="KW-0694">RNA-binding</keyword>
<feature type="domain" description="RRM" evidence="2">
    <location>
        <begin position="4"/>
        <end position="78"/>
    </location>
</feature>
<gene>
    <name evidence="3" type="ORF">SAY86_009175</name>
</gene>
<dbReference type="InterPro" id="IPR012677">
    <property type="entry name" value="Nucleotide-bd_a/b_plait_sf"/>
</dbReference>
<dbReference type="PANTHER" id="PTHR32343:SF44">
    <property type="entry name" value="PROTEIN VIP1-LIKE"/>
    <property type="match status" value="1"/>
</dbReference>
<keyword evidence="4" id="KW-1185">Reference proteome</keyword>
<name>A0AAN7KBX7_TRANT</name>
<evidence type="ECO:0000259" key="2">
    <source>
        <dbReference type="PROSITE" id="PS50102"/>
    </source>
</evidence>
<protein>
    <recommendedName>
        <fullName evidence="2">RRM domain-containing protein</fullName>
    </recommendedName>
</protein>
<dbReference type="AlphaFoldDB" id="A0AAN7KBX7"/>
<sequence>MLNLTVQVLNLSLNASRSELETLFSYCGTVEMIRLQRNNDSSQSALVTFLQPFAYQTALLLNDVPVAGEPIRVLPSKETAADHTISDEYPIRDTEDNQLNRAATVYGKASSAVSAAAKETVRICTMVVKYDPVITAFLLLSIAIHRLANHAAEEWNKRRSLVMLNVK</sequence>
<dbReference type="SMART" id="SM00360">
    <property type="entry name" value="RRM"/>
    <property type="match status" value="1"/>
</dbReference>
<evidence type="ECO:0000256" key="1">
    <source>
        <dbReference type="PROSITE-ProRule" id="PRU00176"/>
    </source>
</evidence>
<dbReference type="Pfam" id="PF00076">
    <property type="entry name" value="RRM_1"/>
    <property type="match status" value="1"/>
</dbReference>
<proteinExistence type="predicted"/>
<dbReference type="Gene3D" id="3.30.70.330">
    <property type="match status" value="1"/>
</dbReference>
<accession>A0AAN7KBX7</accession>
<dbReference type="PROSITE" id="PS50102">
    <property type="entry name" value="RRM"/>
    <property type="match status" value="1"/>
</dbReference>
<evidence type="ECO:0000313" key="3">
    <source>
        <dbReference type="EMBL" id="KAK4763407.1"/>
    </source>
</evidence>
<dbReference type="SUPFAM" id="SSF54928">
    <property type="entry name" value="RNA-binding domain, RBD"/>
    <property type="match status" value="1"/>
</dbReference>
<reference evidence="3 4" key="1">
    <citation type="journal article" date="2023" name="Hortic Res">
        <title>Pangenome of water caltrop reveals structural variations and asymmetric subgenome divergence after allopolyploidization.</title>
        <authorList>
            <person name="Zhang X."/>
            <person name="Chen Y."/>
            <person name="Wang L."/>
            <person name="Yuan Y."/>
            <person name="Fang M."/>
            <person name="Shi L."/>
            <person name="Lu R."/>
            <person name="Comes H.P."/>
            <person name="Ma Y."/>
            <person name="Chen Y."/>
            <person name="Huang G."/>
            <person name="Zhou Y."/>
            <person name="Zheng Z."/>
            <person name="Qiu Y."/>
        </authorList>
    </citation>
    <scope>NUCLEOTIDE SEQUENCE [LARGE SCALE GENOMIC DNA]</scope>
    <source>
        <strain evidence="3">F231</strain>
    </source>
</reference>
<dbReference type="InterPro" id="IPR035979">
    <property type="entry name" value="RBD_domain_sf"/>
</dbReference>
<evidence type="ECO:0000313" key="4">
    <source>
        <dbReference type="Proteomes" id="UP001346149"/>
    </source>
</evidence>